<dbReference type="PANTHER" id="PTHR34195">
    <property type="entry name" value="PHOTOSYSTEM I REACTION CENTER SUBUNIT V, CHLOROPLASTIC-RELATED"/>
    <property type="match status" value="1"/>
</dbReference>
<keyword evidence="4" id="KW-0150">Chloroplast</keyword>
<dbReference type="InterPro" id="IPR016370">
    <property type="entry name" value="PSI_PsaG/PsaK_pln"/>
</dbReference>
<dbReference type="Gene3D" id="1.10.286.40">
    <property type="entry name" value="Chlorophyll a-b binding protein like"/>
    <property type="match status" value="1"/>
</dbReference>
<reference evidence="11" key="1">
    <citation type="submission" date="2021-01" db="EMBL/GenBank/DDBJ databases">
        <authorList>
            <person name="Corre E."/>
            <person name="Pelletier E."/>
            <person name="Niang G."/>
            <person name="Scheremetjew M."/>
            <person name="Finn R."/>
            <person name="Kale V."/>
            <person name="Holt S."/>
            <person name="Cochrane G."/>
            <person name="Meng A."/>
            <person name="Brown T."/>
            <person name="Cohen L."/>
        </authorList>
    </citation>
    <scope>NUCLEOTIDE SEQUENCE</scope>
    <source>
        <strain evidence="11">CCMP1320</strain>
    </source>
</reference>
<dbReference type="InterPro" id="IPR023618">
    <property type="entry name" value="PSI_PsaG/PsaK_dom"/>
</dbReference>
<evidence type="ECO:0007829" key="12">
    <source>
        <dbReference type="PDB" id="9MGZ"/>
    </source>
</evidence>
<accession>A0A6S8PC30</accession>
<protein>
    <recommendedName>
        <fullName evidence="14">PSI-K</fullName>
    </recommendedName>
</protein>
<evidence type="ECO:0000313" key="11">
    <source>
        <dbReference type="EMBL" id="CAE0505544.1"/>
    </source>
</evidence>
<keyword evidence="8" id="KW-0603">Photosystem I</keyword>
<comment type="similarity">
    <text evidence="3">Belongs to the PsaG/PsaK family.</text>
</comment>
<dbReference type="GO" id="GO:0009522">
    <property type="term" value="C:photosystem I"/>
    <property type="evidence" value="ECO:0007669"/>
    <property type="project" value="UniProtKB-KW"/>
</dbReference>
<evidence type="ECO:0007829" key="13">
    <source>
        <dbReference type="PDB" id="9MH1"/>
    </source>
</evidence>
<gene>
    <name evidence="10" type="ORF">DTER00134_LOCUS20608</name>
    <name evidence="11" type="ORF">DTER00134_LOCUS20617</name>
</gene>
<evidence type="ECO:0008006" key="14">
    <source>
        <dbReference type="Google" id="ProtNLM"/>
    </source>
</evidence>
<evidence type="ECO:0000256" key="9">
    <source>
        <dbReference type="ARBA" id="ARBA00023136"/>
    </source>
</evidence>
<comment type="subcellular location">
    <subcellularLocation>
        <location evidence="1">Membrane</location>
        <topology evidence="1">Multi-pass membrane protein</topology>
    </subcellularLocation>
    <subcellularLocation>
        <location evidence="2">Plastid</location>
        <location evidence="2">Chloroplast</location>
    </subcellularLocation>
</comment>
<evidence type="ECO:0000256" key="3">
    <source>
        <dbReference type="ARBA" id="ARBA00006458"/>
    </source>
</evidence>
<keyword evidence="5" id="KW-0602">Photosynthesis</keyword>
<evidence type="ECO:0000256" key="5">
    <source>
        <dbReference type="ARBA" id="ARBA00022531"/>
    </source>
</evidence>
<evidence type="ECO:0000256" key="8">
    <source>
        <dbReference type="ARBA" id="ARBA00022836"/>
    </source>
</evidence>
<dbReference type="GO" id="GO:0015979">
    <property type="term" value="P:photosynthesis"/>
    <property type="evidence" value="ECO:0007669"/>
    <property type="project" value="UniProtKB-KW"/>
</dbReference>
<proteinExistence type="evidence at protein level"/>
<dbReference type="Pfam" id="PF01241">
    <property type="entry name" value="PSI_PSAK"/>
    <property type="match status" value="1"/>
</dbReference>
<keyword evidence="7" id="KW-0812">Transmembrane</keyword>
<dbReference type="EMBL" id="HBIP01033780">
    <property type="protein sequence ID" value="CAE0505544.1"/>
    <property type="molecule type" value="Transcribed_RNA"/>
</dbReference>
<feature type="binding site" evidence="13">
    <location>
        <position position="107"/>
    </location>
    <ligand>
        <name>chlorophyll a</name>
        <dbReference type="ChEBI" id="CHEBI:58416"/>
        <label>1</label>
        <note>axial binding residue</note>
    </ligand>
    <ligandPart>
        <name>Mg</name>
        <dbReference type="ChEBI" id="CHEBI:25107"/>
    </ligandPart>
</feature>
<dbReference type="PDB" id="9MGZ">
    <property type="method" value="EM"/>
    <property type="resolution" value="2.80 A"/>
    <property type="chains" value="K=1-123"/>
</dbReference>
<evidence type="ECO:0000256" key="2">
    <source>
        <dbReference type="ARBA" id="ARBA00004229"/>
    </source>
</evidence>
<evidence type="ECO:0000256" key="7">
    <source>
        <dbReference type="ARBA" id="ARBA00022692"/>
    </source>
</evidence>
<evidence type="ECO:0000256" key="6">
    <source>
        <dbReference type="ARBA" id="ARBA00022640"/>
    </source>
</evidence>
<evidence type="ECO:0000313" key="10">
    <source>
        <dbReference type="EMBL" id="CAE0505535.1"/>
    </source>
</evidence>
<keyword evidence="6" id="KW-0934">Plastid</keyword>
<evidence type="ECO:0000256" key="1">
    <source>
        <dbReference type="ARBA" id="ARBA00004141"/>
    </source>
</evidence>
<dbReference type="NCBIfam" id="TIGR03050">
    <property type="entry name" value="PS_I_psaK_plant"/>
    <property type="match status" value="1"/>
</dbReference>
<name>A0A6S8PC30_DUNTE</name>
<keyword evidence="9" id="KW-0472">Membrane</keyword>
<dbReference type="PDB" id="9MH1">
    <property type="method" value="EM"/>
    <property type="resolution" value="2.10 A"/>
    <property type="chains" value="K=1-123"/>
</dbReference>
<keyword evidence="12 13" id="KW-0002">3D-structure</keyword>
<dbReference type="InterPro" id="IPR000549">
    <property type="entry name" value="PSI_PsaG/PsaK"/>
</dbReference>
<organism evidence="11">
    <name type="scientific">Dunaliella tertiolecta</name>
    <name type="common">Green alga</name>
    <dbReference type="NCBI Taxonomy" id="3047"/>
    <lineage>
        <taxon>Eukaryota</taxon>
        <taxon>Viridiplantae</taxon>
        <taxon>Chlorophyta</taxon>
        <taxon>core chlorophytes</taxon>
        <taxon>Chlorophyceae</taxon>
        <taxon>CS clade</taxon>
        <taxon>Chlamydomonadales</taxon>
        <taxon>Dunaliellaceae</taxon>
        <taxon>Dunaliella</taxon>
    </lineage>
</organism>
<dbReference type="PANTHER" id="PTHR34195:SF2">
    <property type="entry name" value="PHOTOSYSTEM I REACTION CENTER SUBUNIT PSAK, CHLOROPLASTIC"/>
    <property type="match status" value="1"/>
</dbReference>
<dbReference type="GO" id="GO:0009507">
    <property type="term" value="C:chloroplast"/>
    <property type="evidence" value="ECO:0007669"/>
    <property type="project" value="UniProtKB-SubCell"/>
</dbReference>
<dbReference type="InterPro" id="IPR017493">
    <property type="entry name" value="PSI_PsaK_pln"/>
</dbReference>
<sequence length="123" mass="12415">MALSSRVSAAPKALQASRVSAAPKVQQPRSRKAMVCKADAGFIGSPTNLIMVASTGACLFASRFGLAPSVRKVAQPLKLADREVIQTTGDPAGFTATDVLAMGAAGHAIGVGIVLGLKGIGQL</sequence>
<reference evidence="12 13" key="2">
    <citation type="journal article" date="2025" name="Proc. Natl. Acad. Sci. U.S.A.">
        <title>A distinct LHCI arrangement is recruited to photosystem I in Fe-starved green algae.</title>
        <authorList>
            <person name="Liu H.W."/>
            <person name="Khera R."/>
            <person name="Grob P."/>
            <person name="Gallaher S.D."/>
            <person name="Purvine S.O."/>
            <person name="Nicora C.D."/>
            <person name="Lipton M.S."/>
            <person name="Niyogi K.K."/>
            <person name="Nogales E."/>
            <person name="Iwai M."/>
            <person name="Merchant S.S."/>
        </authorList>
    </citation>
    <scope>STRUCTURE BY ELECTRON MICROSCOPY (2.10 ANGSTROMS) IN COMPLEX WITH CHLOROPHYLL A</scope>
</reference>
<evidence type="ECO:0000256" key="4">
    <source>
        <dbReference type="ARBA" id="ARBA00022528"/>
    </source>
</evidence>
<dbReference type="AlphaFoldDB" id="A0A6S8PC30"/>
<dbReference type="EMBL" id="HBIP01033768">
    <property type="protein sequence ID" value="CAE0505535.1"/>
    <property type="molecule type" value="Transcribed_RNA"/>
</dbReference>
<feature type="binding site" evidence="12">
    <location>
        <position position="107"/>
    </location>
    <ligand>
        <name>chlorophyll a</name>
        <dbReference type="ChEBI" id="CHEBI:58416"/>
        <label>3</label>
        <note>axial binding residue</note>
    </ligand>
    <ligandPart>
        <name>Mg</name>
        <dbReference type="ChEBI" id="CHEBI:25107"/>
    </ligandPart>
</feature>